<proteinExistence type="predicted"/>
<dbReference type="AlphaFoldDB" id="A0A1M6WSV6"/>
<feature type="compositionally biased region" description="Basic and acidic residues" evidence="1">
    <location>
        <begin position="291"/>
        <end position="300"/>
    </location>
</feature>
<dbReference type="STRING" id="758803.SAMN05421803_1503"/>
<evidence type="ECO:0000259" key="2">
    <source>
        <dbReference type="Pfam" id="PF06054"/>
    </source>
</evidence>
<evidence type="ECO:0000313" key="4">
    <source>
        <dbReference type="Proteomes" id="UP000184452"/>
    </source>
</evidence>
<organism evidence="3 4">
    <name type="scientific">Nocardiopsis flavescens</name>
    <dbReference type="NCBI Taxonomy" id="758803"/>
    <lineage>
        <taxon>Bacteria</taxon>
        <taxon>Bacillati</taxon>
        <taxon>Actinomycetota</taxon>
        <taxon>Actinomycetes</taxon>
        <taxon>Streptosporangiales</taxon>
        <taxon>Nocardiopsidaceae</taxon>
        <taxon>Nocardiopsis</taxon>
    </lineage>
</organism>
<keyword evidence="4" id="KW-1185">Reference proteome</keyword>
<feature type="domain" description="Competence protein CoiA nuclease-like" evidence="2">
    <location>
        <begin position="90"/>
        <end position="175"/>
    </location>
</feature>
<feature type="compositionally biased region" description="Basic residues" evidence="1">
    <location>
        <begin position="313"/>
        <end position="324"/>
    </location>
</feature>
<accession>A0A1M6WSV6</accession>
<feature type="compositionally biased region" description="Low complexity" evidence="1">
    <location>
        <begin position="333"/>
        <end position="348"/>
    </location>
</feature>
<gene>
    <name evidence="3" type="ORF">SAMN05421803_1503</name>
</gene>
<dbReference type="InterPro" id="IPR010330">
    <property type="entry name" value="CoiA_nuc"/>
</dbReference>
<sequence>MARELARVRWVGTSVVLDPNLDDFGVSRQVIHALRGAPGERPRSIKAGVLECQRCVELNRSSPWMHLRTIRGRLIVAHHASGEGPCYLPEGPEHRAWKERIVTDAERAGFSAVMESSSKDRSSRADVLVTCADGTELAWEVQMSPIQARQVLHRSHNAVRQGRLPSWLTTDRRAGSPTRALINRAPWSMVSQIVPEQIRAGRAARVLGGLRNFAWRRCIELPGRCPLSTGIGGWSYDCGDWHGVWDKVTVPVEEFVGKTAAGLYVPIAIPGVDGAGVMRMWVRPQDHDAYAEQHGQRFTEEDLPPGLRIGPPARKRTASPRRGRSKDSDLHASRSATTARPRRGSAGTPVELTEAHLAEEVRLPVLTVLRPPSNAPEPAVSDRIEAWFEAAVAEPCRHFLGDQARSCGTSPTRLYARGRRCFEHAPDPFTFVAAKGGDMPR</sequence>
<dbReference type="Pfam" id="PF06054">
    <property type="entry name" value="CoiA_nuc"/>
    <property type="match status" value="1"/>
</dbReference>
<dbReference type="EMBL" id="FQZK01000050">
    <property type="protein sequence ID" value="SHK96746.1"/>
    <property type="molecule type" value="Genomic_DNA"/>
</dbReference>
<feature type="region of interest" description="Disordered" evidence="1">
    <location>
        <begin position="291"/>
        <end position="350"/>
    </location>
</feature>
<evidence type="ECO:0000313" key="3">
    <source>
        <dbReference type="EMBL" id="SHK96746.1"/>
    </source>
</evidence>
<reference evidence="3 4" key="1">
    <citation type="submission" date="2016-11" db="EMBL/GenBank/DDBJ databases">
        <authorList>
            <person name="Jaros S."/>
            <person name="Januszkiewicz K."/>
            <person name="Wedrychowicz H."/>
        </authorList>
    </citation>
    <scope>NUCLEOTIDE SEQUENCE [LARGE SCALE GENOMIC DNA]</scope>
    <source>
        <strain evidence="3 4">CGMCC 4.5723</strain>
    </source>
</reference>
<dbReference type="RefSeq" id="WP_143173546.1">
    <property type="nucleotide sequence ID" value="NZ_FQZK01000050.1"/>
</dbReference>
<dbReference type="OrthoDB" id="3432473at2"/>
<name>A0A1M6WSV6_9ACTN</name>
<protein>
    <recommendedName>
        <fullName evidence="2">Competence protein CoiA nuclease-like domain-containing protein</fullName>
    </recommendedName>
</protein>
<dbReference type="Proteomes" id="UP000184452">
    <property type="component" value="Unassembled WGS sequence"/>
</dbReference>
<evidence type="ECO:0000256" key="1">
    <source>
        <dbReference type="SAM" id="MobiDB-lite"/>
    </source>
</evidence>